<sequence>MSPRSRNGGSTFFSTKKTAAGSPRSSGGPFRTPVNTDDRRSI</sequence>
<feature type="compositionally biased region" description="Polar residues" evidence="1">
    <location>
        <begin position="1"/>
        <end position="17"/>
    </location>
</feature>
<proteinExistence type="predicted"/>
<evidence type="ECO:0000256" key="1">
    <source>
        <dbReference type="SAM" id="MobiDB-lite"/>
    </source>
</evidence>
<dbReference type="EMBL" id="JAOL01000087">
    <property type="protein sequence ID" value="EUA91588.1"/>
    <property type="molecule type" value="Genomic_DNA"/>
</dbReference>
<reference evidence="2 3" key="1">
    <citation type="submission" date="2014-01" db="EMBL/GenBank/DDBJ databases">
        <authorList>
            <person name="Dobos K."/>
            <person name="Lenaerts A."/>
            <person name="Ordway D."/>
            <person name="DeGroote M.A."/>
            <person name="Parker T."/>
            <person name="Sizemore C."/>
            <person name="Tallon L.J."/>
            <person name="Sadzewicz L.K."/>
            <person name="Sengamalay N."/>
            <person name="Fraser C.M."/>
            <person name="Hine E."/>
            <person name="Shefchek K.A."/>
            <person name="Das S.P."/>
            <person name="Tettelin H."/>
        </authorList>
    </citation>
    <scope>NUCLEOTIDE SEQUENCE [LARGE SCALE GENOMIC DNA]</scope>
    <source>
        <strain evidence="2 3">Harvey</strain>
    </source>
</reference>
<comment type="caution">
    <text evidence="2">The sequence shown here is derived from an EMBL/GenBank/DDBJ whole genome shotgun (WGS) entry which is preliminary data.</text>
</comment>
<gene>
    <name evidence="2" type="ORF">I551_1909</name>
</gene>
<keyword evidence="3" id="KW-1185">Reference proteome</keyword>
<feature type="region of interest" description="Disordered" evidence="1">
    <location>
        <begin position="1"/>
        <end position="42"/>
    </location>
</feature>
<organism evidence="2 3">
    <name type="scientific">Mycobacterium ulcerans str. Harvey</name>
    <dbReference type="NCBI Taxonomy" id="1299332"/>
    <lineage>
        <taxon>Bacteria</taxon>
        <taxon>Bacillati</taxon>
        <taxon>Actinomycetota</taxon>
        <taxon>Actinomycetes</taxon>
        <taxon>Mycobacteriales</taxon>
        <taxon>Mycobacteriaceae</taxon>
        <taxon>Mycobacterium</taxon>
        <taxon>Mycobacterium ulcerans group</taxon>
    </lineage>
</organism>
<evidence type="ECO:0000313" key="2">
    <source>
        <dbReference type="EMBL" id="EUA91588.1"/>
    </source>
</evidence>
<evidence type="ECO:0000313" key="3">
    <source>
        <dbReference type="Proteomes" id="UP000020681"/>
    </source>
</evidence>
<name>A0ABP3AK69_MYCUL</name>
<dbReference type="Proteomes" id="UP000020681">
    <property type="component" value="Unassembled WGS sequence"/>
</dbReference>
<protein>
    <submittedName>
        <fullName evidence="2">Uncharacterized protein</fullName>
    </submittedName>
</protein>
<accession>A0ABP3AK69</accession>